<proteinExistence type="predicted"/>
<accession>A0A7T8H2L3</accession>
<dbReference type="Proteomes" id="UP000595437">
    <property type="component" value="Chromosome 11"/>
</dbReference>
<dbReference type="EMBL" id="CP045900">
    <property type="protein sequence ID" value="QQP42288.1"/>
    <property type="molecule type" value="Genomic_DNA"/>
</dbReference>
<protein>
    <submittedName>
        <fullName evidence="1">Uncharacterized protein</fullName>
    </submittedName>
</protein>
<reference evidence="2" key="1">
    <citation type="submission" date="2021-01" db="EMBL/GenBank/DDBJ databases">
        <title>Caligus Genome Assembly.</title>
        <authorList>
            <person name="Gallardo-Escarate C."/>
        </authorList>
    </citation>
    <scope>NUCLEOTIDE SEQUENCE [LARGE SCALE GENOMIC DNA]</scope>
</reference>
<sequence>MPPVLPADIGFYLGLKPTATLLRIRGTLIDDIIHVKPPPTLLGIKGVLTFNLIYPKPSGRSC</sequence>
<evidence type="ECO:0000313" key="2">
    <source>
        <dbReference type="Proteomes" id="UP000595437"/>
    </source>
</evidence>
<gene>
    <name evidence="1" type="ORF">FKW44_016902</name>
</gene>
<evidence type="ECO:0000313" key="1">
    <source>
        <dbReference type="EMBL" id="QQP42288.1"/>
    </source>
</evidence>
<name>A0A7T8H2L3_CALRO</name>
<organism evidence="1 2">
    <name type="scientific">Caligus rogercresseyi</name>
    <name type="common">Sea louse</name>
    <dbReference type="NCBI Taxonomy" id="217165"/>
    <lineage>
        <taxon>Eukaryota</taxon>
        <taxon>Metazoa</taxon>
        <taxon>Ecdysozoa</taxon>
        <taxon>Arthropoda</taxon>
        <taxon>Crustacea</taxon>
        <taxon>Multicrustacea</taxon>
        <taxon>Hexanauplia</taxon>
        <taxon>Copepoda</taxon>
        <taxon>Siphonostomatoida</taxon>
        <taxon>Caligidae</taxon>
        <taxon>Caligus</taxon>
    </lineage>
</organism>
<keyword evidence="2" id="KW-1185">Reference proteome</keyword>
<dbReference type="AlphaFoldDB" id="A0A7T8H2L3"/>
<feature type="non-terminal residue" evidence="1">
    <location>
        <position position="62"/>
    </location>
</feature>